<dbReference type="PROSITE" id="PS51664">
    <property type="entry name" value="YCAO"/>
    <property type="match status" value="1"/>
</dbReference>
<dbReference type="Gene3D" id="3.30.1330.230">
    <property type="match status" value="1"/>
</dbReference>
<dbReference type="PANTHER" id="PTHR37809:SF1">
    <property type="entry name" value="RIBOSOMAL PROTEIN S12 METHYLTHIOTRANSFERASE ACCESSORY FACTOR YCAO"/>
    <property type="match status" value="1"/>
</dbReference>
<dbReference type="InterPro" id="IPR003776">
    <property type="entry name" value="YcaO-like_dom"/>
</dbReference>
<dbReference type="AlphaFoldDB" id="A0A0V8QI15"/>
<reference evidence="2 3" key="1">
    <citation type="submission" date="2015-11" db="EMBL/GenBank/DDBJ databases">
        <title>Butyribacter intestini gen. nov., sp. nov., a butyric acid-producing bacterium of the family Lachnospiraceae isolated from the human faeces.</title>
        <authorList>
            <person name="Zou Y."/>
            <person name="Xue W."/>
            <person name="Luo G."/>
            <person name="Lv M."/>
        </authorList>
    </citation>
    <scope>NUCLEOTIDE SEQUENCE [LARGE SCALE GENOMIC DNA]</scope>
    <source>
        <strain evidence="2 3">ACET-33324</strain>
    </source>
</reference>
<dbReference type="NCBIfam" id="TIGR00702">
    <property type="entry name" value="YcaO-type kinase domain"/>
    <property type="match status" value="1"/>
</dbReference>
<dbReference type="OrthoDB" id="9761274at2"/>
<dbReference type="Proteomes" id="UP000054874">
    <property type="component" value="Unassembled WGS sequence"/>
</dbReference>
<evidence type="ECO:0000313" key="2">
    <source>
        <dbReference type="EMBL" id="KSV60237.1"/>
    </source>
</evidence>
<evidence type="ECO:0000313" key="3">
    <source>
        <dbReference type="Proteomes" id="UP000054874"/>
    </source>
</evidence>
<feature type="domain" description="YcaO" evidence="1">
    <location>
        <begin position="92"/>
        <end position="414"/>
    </location>
</feature>
<dbReference type="RefSeq" id="WP_058351559.1">
    <property type="nucleotide sequence ID" value="NZ_CABMMD010000029.1"/>
</dbReference>
<proteinExistence type="predicted"/>
<protein>
    <recommendedName>
        <fullName evidence="1">YcaO domain-containing protein</fullName>
    </recommendedName>
</protein>
<organism evidence="2 3">
    <name type="scientific">Acetivibrio ethanolgignens</name>
    <dbReference type="NCBI Taxonomy" id="290052"/>
    <lineage>
        <taxon>Bacteria</taxon>
        <taxon>Bacillati</taxon>
        <taxon>Bacillota</taxon>
        <taxon>Clostridia</taxon>
        <taxon>Eubacteriales</taxon>
        <taxon>Oscillospiraceae</taxon>
        <taxon>Acetivibrio</taxon>
    </lineage>
</organism>
<dbReference type="Pfam" id="PF02624">
    <property type="entry name" value="YcaO"/>
    <property type="match status" value="1"/>
</dbReference>
<dbReference type="PANTHER" id="PTHR37809">
    <property type="entry name" value="RIBOSOMAL PROTEIN S12 METHYLTHIOTRANSFERASE ACCESSORY FACTOR YCAO"/>
    <property type="match status" value="1"/>
</dbReference>
<name>A0A0V8QI15_9FIRM</name>
<keyword evidence="3" id="KW-1185">Reference proteome</keyword>
<accession>A0A0V8QI15</accession>
<dbReference type="EMBL" id="LNAM01000029">
    <property type="protein sequence ID" value="KSV60237.1"/>
    <property type="molecule type" value="Genomic_DNA"/>
</dbReference>
<dbReference type="STRING" id="290052.ASU35_17205"/>
<sequence length="414" mass="47139">MEKITIFSDNKTCCYLSNISNMIYGFCNEDIEYVKNTSGSRCKNVDEIYDWIYMGAKELGMDEVIDISDYNKLNIPVYTVKKNGALYHTNYGKGITISQAKISALMEFIERMSAEKSGTTNIWGTYDELTKKVPYEIVNPSNMITLYTNYVSETLRINWIPVFNISKMAIAFLPTIGVLFPYYEDEEILFNNNTNGIAAGSNFHEAIIQGAYEVIERDIISIGLATGKYKNVKKESISDETINEILAEFSKQNIDVSVKYIVNEFDIPCFIACCNDEYAKGIYGGYGCHTSKTVALVRALTELAQSIKSLSYSGDEIQLIKRESTIKETIWNVVKEEIGFDEINSTVFSDMNEETEYIINLLLEKNMHIYVANLTAYDTSASVPVVRVIIPGMENWYDTRNRIGRRLYNEMQKC</sequence>
<gene>
    <name evidence="2" type="ORF">ASU35_17205</name>
</gene>
<evidence type="ECO:0000259" key="1">
    <source>
        <dbReference type="PROSITE" id="PS51664"/>
    </source>
</evidence>
<comment type="caution">
    <text evidence="2">The sequence shown here is derived from an EMBL/GenBank/DDBJ whole genome shotgun (WGS) entry which is preliminary data.</text>
</comment>